<evidence type="ECO:0000313" key="1">
    <source>
        <dbReference type="EMBL" id="EPS31252.1"/>
    </source>
</evidence>
<proteinExistence type="predicted"/>
<organism evidence="1 2">
    <name type="scientific">Penicillium oxalicum (strain 114-2 / CGMCC 5302)</name>
    <name type="common">Penicillium decumbens</name>
    <dbReference type="NCBI Taxonomy" id="933388"/>
    <lineage>
        <taxon>Eukaryota</taxon>
        <taxon>Fungi</taxon>
        <taxon>Dikarya</taxon>
        <taxon>Ascomycota</taxon>
        <taxon>Pezizomycotina</taxon>
        <taxon>Eurotiomycetes</taxon>
        <taxon>Eurotiomycetidae</taxon>
        <taxon>Eurotiales</taxon>
        <taxon>Aspergillaceae</taxon>
        <taxon>Penicillium</taxon>
    </lineage>
</organism>
<protein>
    <submittedName>
        <fullName evidence="1">Uncharacterized protein</fullName>
    </submittedName>
</protein>
<sequence>MPHDEEAHVPPQYQAPMMQSFPAERPRDQVMDPWGDTCVLCITSWVKPNISSKLLFDKHMMEDSETKKLAANQKMKYRDTISICGRNRKGKDHQIRDSKLKILDPIYSNSAFGASLNLETHHYWNRSDADEAANHDGLTYTQNSF</sequence>
<dbReference type="Proteomes" id="UP000019376">
    <property type="component" value="Unassembled WGS sequence"/>
</dbReference>
<dbReference type="AlphaFoldDB" id="S8B915"/>
<dbReference type="EMBL" id="KB644413">
    <property type="protein sequence ID" value="EPS31252.1"/>
    <property type="molecule type" value="Genomic_DNA"/>
</dbReference>
<evidence type="ECO:0000313" key="2">
    <source>
        <dbReference type="Proteomes" id="UP000019376"/>
    </source>
</evidence>
<name>S8B915_PENO1</name>
<reference evidence="1 2" key="1">
    <citation type="journal article" date="2013" name="PLoS ONE">
        <title>Genomic and secretomic analyses reveal unique features of the lignocellulolytic enzyme system of Penicillium decumbens.</title>
        <authorList>
            <person name="Liu G."/>
            <person name="Zhang L."/>
            <person name="Wei X."/>
            <person name="Zou G."/>
            <person name="Qin Y."/>
            <person name="Ma L."/>
            <person name="Li J."/>
            <person name="Zheng H."/>
            <person name="Wang S."/>
            <person name="Wang C."/>
            <person name="Xun L."/>
            <person name="Zhao G.-P."/>
            <person name="Zhou Z."/>
            <person name="Qu Y."/>
        </authorList>
    </citation>
    <scope>NUCLEOTIDE SEQUENCE [LARGE SCALE GENOMIC DNA]</scope>
    <source>
        <strain evidence="2">114-2 / CGMCC 5302</strain>
    </source>
</reference>
<dbReference type="HOGENOM" id="CLU_1787485_0_0_1"/>
<accession>S8B915</accession>
<gene>
    <name evidence="1" type="ORF">PDE_06207</name>
</gene>
<keyword evidence="2" id="KW-1185">Reference proteome</keyword>